<keyword evidence="3" id="KW-0547">Nucleotide-binding</keyword>
<dbReference type="GO" id="GO:0005524">
    <property type="term" value="F:ATP binding"/>
    <property type="evidence" value="ECO:0007669"/>
    <property type="project" value="UniProtKB-KW"/>
</dbReference>
<evidence type="ECO:0000313" key="9">
    <source>
        <dbReference type="EMBL" id="KAB2592583.1"/>
    </source>
</evidence>
<dbReference type="Gene3D" id="3.40.50.12780">
    <property type="entry name" value="N-terminal domain of ligase-like"/>
    <property type="match status" value="1"/>
</dbReference>
<dbReference type="InterPro" id="IPR020845">
    <property type="entry name" value="AMP-binding_CS"/>
</dbReference>
<dbReference type="Pfam" id="PF16177">
    <property type="entry name" value="ACAS_N"/>
    <property type="match status" value="1"/>
</dbReference>
<evidence type="ECO:0000313" key="10">
    <source>
        <dbReference type="Proteomes" id="UP000326907"/>
    </source>
</evidence>
<dbReference type="EMBL" id="VYUA01000007">
    <property type="protein sequence ID" value="KAB2592583.1"/>
    <property type="molecule type" value="Genomic_DNA"/>
</dbReference>
<dbReference type="InterPro" id="IPR000873">
    <property type="entry name" value="AMP-dep_synth/lig_dom"/>
</dbReference>
<proteinExistence type="inferred from homology"/>
<comment type="similarity">
    <text evidence="1">Belongs to the ATP-dependent AMP-binding enzyme family.</text>
</comment>
<dbReference type="SUPFAM" id="SSF56801">
    <property type="entry name" value="Acetyl-CoA synthetase-like"/>
    <property type="match status" value="1"/>
</dbReference>
<dbReference type="GO" id="GO:0030729">
    <property type="term" value="F:acetoacetate-CoA ligase activity"/>
    <property type="evidence" value="ECO:0007669"/>
    <property type="project" value="UniProtKB-EC"/>
</dbReference>
<organism evidence="9 10">
    <name type="scientific">Streptomyces arboris</name>
    <dbReference type="NCBI Taxonomy" id="2600619"/>
    <lineage>
        <taxon>Bacteria</taxon>
        <taxon>Bacillati</taxon>
        <taxon>Actinomycetota</taxon>
        <taxon>Actinomycetes</taxon>
        <taxon>Kitasatosporales</taxon>
        <taxon>Streptomycetaceae</taxon>
        <taxon>Streptomyces</taxon>
    </lineage>
</organism>
<gene>
    <name evidence="9" type="ORF">F5983_10925</name>
</gene>
<dbReference type="EC" id="6.2.1.16" evidence="9"/>
<evidence type="ECO:0000259" key="6">
    <source>
        <dbReference type="Pfam" id="PF00501"/>
    </source>
</evidence>
<dbReference type="PANTHER" id="PTHR42921">
    <property type="entry name" value="ACETOACETYL-COA SYNTHETASE"/>
    <property type="match status" value="1"/>
</dbReference>
<evidence type="ECO:0000256" key="1">
    <source>
        <dbReference type="ARBA" id="ARBA00006432"/>
    </source>
</evidence>
<evidence type="ECO:0000256" key="4">
    <source>
        <dbReference type="ARBA" id="ARBA00022840"/>
    </source>
</evidence>
<dbReference type="Pfam" id="PF00501">
    <property type="entry name" value="AMP-binding"/>
    <property type="match status" value="1"/>
</dbReference>
<keyword evidence="4" id="KW-0067">ATP-binding</keyword>
<dbReference type="InterPro" id="IPR005914">
    <property type="entry name" value="Acac_CoA_synth"/>
</dbReference>
<dbReference type="AlphaFoldDB" id="A0A5N5EQB6"/>
<feature type="region of interest" description="Disordered" evidence="5">
    <location>
        <begin position="1"/>
        <end position="22"/>
    </location>
</feature>
<accession>A0A5N5EQB6</accession>
<sequence>MSSSTTPVGPGRARDPIWSPRPVDVDQSRITQFSEFLSSRTGSTYPDYGDLWRYSVDHIGEFWAAVWDFFDIVSEGERGLSLGASEMPGAEWFPGTRLNYAEHALRHAGAGPAIVAISENGSTETTSWDELRLQVASVARWLRDHGVQQGDRVVGYLPNGQPAVVAFLATASLGALWSTCGQDYGAAGAAARFAQLAPVVLFAADGYTWNGETHDRSDETAALRELLPTLEATVHVPVLGTSKVPTDSHQWDTILSEEAPLEFTRVAFDAPLWVLYSSGTTGVPKGIVHGHGGVVLDHHKLLGLHHDLGPGDRFFWYTTTNWMMWNMVVSGLMVGATIVLYDGSPAHPGPQRLWDIAADHDVAVLGVSPGYLLGCAKAGLEPSRDRDLSTLRMLGSTGAPLPEASYLWVRDHVRADVQVASVSGGTDVVSGFAGSAPNTPVWAGELSAPLLGVAMEAWDGRGESVVGEVGELVVTKPMPSMPVFFWSDPDGSRYHDAYFDTFAGVWRHGDWVTVTERGSVTISGRSDATLNRQGVRLGSADIYQVVEDMPEIDDAMVIGAELDDGGYWMPLFVVLAAGAELDDDLRGRINGAIRTQASPRHVPDDIIQVPAIPRTRTGKKVEIPVKRIVQGADLNRIVGSDTVDDVEALRYFARFRDGVSAYT</sequence>
<dbReference type="PANTHER" id="PTHR42921:SF1">
    <property type="entry name" value="ACETOACETYL-COA SYNTHETASE"/>
    <property type="match status" value="1"/>
</dbReference>
<feature type="domain" description="AMP-binding enzyme C-terminal" evidence="7">
    <location>
        <begin position="545"/>
        <end position="619"/>
    </location>
</feature>
<dbReference type="NCBIfam" id="NF002937">
    <property type="entry name" value="PRK03584.1"/>
    <property type="match status" value="1"/>
</dbReference>
<dbReference type="Proteomes" id="UP000326907">
    <property type="component" value="Unassembled WGS sequence"/>
</dbReference>
<dbReference type="RefSeq" id="WP_151510135.1">
    <property type="nucleotide sequence ID" value="NZ_VYUA01000007.1"/>
</dbReference>
<dbReference type="NCBIfam" id="TIGR01217">
    <property type="entry name" value="ac_ac_CoA_syn"/>
    <property type="match status" value="1"/>
</dbReference>
<feature type="domain" description="Acetyl-coenzyme A synthetase N-terminal" evidence="8">
    <location>
        <begin position="48"/>
        <end position="104"/>
    </location>
</feature>
<dbReference type="Gene3D" id="3.30.300.30">
    <property type="match status" value="1"/>
</dbReference>
<keyword evidence="10" id="KW-1185">Reference proteome</keyword>
<feature type="domain" description="AMP-dependent synthetase/ligase" evidence="6">
    <location>
        <begin position="111"/>
        <end position="477"/>
    </location>
</feature>
<dbReference type="InterPro" id="IPR025110">
    <property type="entry name" value="AMP-bd_C"/>
</dbReference>
<dbReference type="InterPro" id="IPR042099">
    <property type="entry name" value="ANL_N_sf"/>
</dbReference>
<dbReference type="PROSITE" id="PS00455">
    <property type="entry name" value="AMP_BINDING"/>
    <property type="match status" value="1"/>
</dbReference>
<comment type="caution">
    <text evidence="9">The sequence shown here is derived from an EMBL/GenBank/DDBJ whole genome shotgun (WGS) entry which is preliminary data.</text>
</comment>
<dbReference type="GO" id="GO:0006629">
    <property type="term" value="P:lipid metabolic process"/>
    <property type="evidence" value="ECO:0007669"/>
    <property type="project" value="InterPro"/>
</dbReference>
<evidence type="ECO:0000256" key="2">
    <source>
        <dbReference type="ARBA" id="ARBA00022598"/>
    </source>
</evidence>
<name>A0A5N5EQB6_9ACTN</name>
<dbReference type="InterPro" id="IPR045851">
    <property type="entry name" value="AMP-bd_C_sf"/>
</dbReference>
<dbReference type="Pfam" id="PF13193">
    <property type="entry name" value="AMP-binding_C"/>
    <property type="match status" value="1"/>
</dbReference>
<keyword evidence="2 9" id="KW-0436">Ligase</keyword>
<dbReference type="InterPro" id="IPR032387">
    <property type="entry name" value="ACAS_N"/>
</dbReference>
<reference evidence="9 10" key="1">
    <citation type="submission" date="2019-09" db="EMBL/GenBank/DDBJ databases">
        <authorList>
            <person name="Liu P."/>
        </authorList>
    </citation>
    <scope>NUCLEOTIDE SEQUENCE [LARGE SCALE GENOMIC DNA]</scope>
    <source>
        <strain evidence="9 10">TRM68085</strain>
    </source>
</reference>
<evidence type="ECO:0000256" key="5">
    <source>
        <dbReference type="SAM" id="MobiDB-lite"/>
    </source>
</evidence>
<protein>
    <submittedName>
        <fullName evidence="9">Acetoacetate--CoA ligase</fullName>
        <ecNumber evidence="9">6.2.1.16</ecNumber>
    </submittedName>
</protein>
<evidence type="ECO:0000256" key="3">
    <source>
        <dbReference type="ARBA" id="ARBA00022741"/>
    </source>
</evidence>
<evidence type="ECO:0000259" key="8">
    <source>
        <dbReference type="Pfam" id="PF16177"/>
    </source>
</evidence>
<evidence type="ECO:0000259" key="7">
    <source>
        <dbReference type="Pfam" id="PF13193"/>
    </source>
</evidence>